<evidence type="ECO:0008006" key="5">
    <source>
        <dbReference type="Google" id="ProtNLM"/>
    </source>
</evidence>
<keyword evidence="4" id="KW-1185">Reference proteome</keyword>
<dbReference type="Gene3D" id="3.40.190.150">
    <property type="entry name" value="Bordetella uptake gene, domain 1"/>
    <property type="match status" value="1"/>
</dbReference>
<sequence>MNIKRKRAFLATAILALCQTSLAAAPADDANWPQRPVRWIVGFAPGGTADILTRIAAEQLAQRLGKSVVVENRSGASGALALNLVANSQPDDTLLITVPGPIIFPRDEPGIGKELDPVIMLAEGPMIIVGPASNPQHSLADVITDAKQNPRKWNYATSGTGTSQHLAGEMINQLAGTQMVQVPYKGGGQAVSDVVGAQVPLAILGPTPVLPHIASGALQAYAVTTTYRLSSLESVPTVAEAGIEGYDASQWFALATTKGVSPRRIERLNGLLADIVKTQKYREAVTAAGMKIAPGSPEDLLNFVQADRAKWANLVKQRGLKIGQ</sequence>
<dbReference type="AlphaFoldDB" id="I3UCU4"/>
<reference evidence="3 4" key="1">
    <citation type="journal article" date="2011" name="J. Bacteriol.">
        <title>Whole-genome shotgun sequencing of the sulfur-oxidizing chemoautotroph Tetrathiobacter kashmirensis.</title>
        <authorList>
            <person name="Ghosh W."/>
            <person name="George A."/>
            <person name="Agarwal A."/>
            <person name="Raj P."/>
            <person name="Alam M."/>
            <person name="Pyne P."/>
            <person name="Das Gupta S.K."/>
        </authorList>
    </citation>
    <scope>NUCLEOTIDE SEQUENCE [LARGE SCALE GENOMIC DNA]</scope>
    <source>
        <strain evidence="3 4">WT001</strain>
    </source>
</reference>
<reference evidence="4" key="2">
    <citation type="journal article" date="2013" name="PLoS ONE">
        <title>Genome implosion elicits host-confinement in Alcaligenaceae: evidence from the comparative genomics of Tetrathiobacter kashmirensis, a pathogen in the making.</title>
        <authorList>
            <person name="Ghosh W."/>
            <person name="Alam M."/>
            <person name="Roy C."/>
            <person name="Pyne P."/>
            <person name="George A."/>
            <person name="Chakraborty R."/>
            <person name="Majumder S."/>
            <person name="Agarwal A."/>
            <person name="Chakraborty S."/>
            <person name="Majumdar S."/>
            <person name="Gupta S.K."/>
        </authorList>
    </citation>
    <scope>NUCLEOTIDE SEQUENCE [LARGE SCALE GENOMIC DNA]</scope>
    <source>
        <strain evidence="4">WT001</strain>
    </source>
</reference>
<dbReference type="Gene3D" id="3.40.190.10">
    <property type="entry name" value="Periplasmic binding protein-like II"/>
    <property type="match status" value="1"/>
</dbReference>
<dbReference type="PIRSF" id="PIRSF017082">
    <property type="entry name" value="YflP"/>
    <property type="match status" value="1"/>
</dbReference>
<dbReference type="InterPro" id="IPR042100">
    <property type="entry name" value="Bug_dom1"/>
</dbReference>
<dbReference type="RefSeq" id="WP_014750923.1">
    <property type="nucleotide sequence ID" value="NC_017964.1"/>
</dbReference>
<dbReference type="SUPFAM" id="SSF53850">
    <property type="entry name" value="Periplasmic binding protein-like II"/>
    <property type="match status" value="1"/>
</dbReference>
<dbReference type="Proteomes" id="UP000005267">
    <property type="component" value="Chromosome"/>
</dbReference>
<comment type="similarity">
    <text evidence="1">Belongs to the UPF0065 (bug) family.</text>
</comment>
<dbReference type="HOGENOM" id="CLU_045683_0_0_4"/>
<dbReference type="CDD" id="cd07012">
    <property type="entry name" value="PBP2_Bug_TTT"/>
    <property type="match status" value="1"/>
</dbReference>
<dbReference type="PANTHER" id="PTHR42928">
    <property type="entry name" value="TRICARBOXYLATE-BINDING PROTEIN"/>
    <property type="match status" value="1"/>
</dbReference>
<dbReference type="InterPro" id="IPR005064">
    <property type="entry name" value="BUG"/>
</dbReference>
<dbReference type="EMBL" id="CP003555">
    <property type="protein sequence ID" value="AFK62832.1"/>
    <property type="molecule type" value="Genomic_DNA"/>
</dbReference>
<dbReference type="OrthoDB" id="8859164at2"/>
<evidence type="ECO:0000256" key="2">
    <source>
        <dbReference type="SAM" id="SignalP"/>
    </source>
</evidence>
<gene>
    <name evidence="3" type="ordered locus">TKWG_13655</name>
</gene>
<dbReference type="KEGG" id="aka:TKWG_13655"/>
<evidence type="ECO:0000313" key="4">
    <source>
        <dbReference type="Proteomes" id="UP000005267"/>
    </source>
</evidence>
<accession>I3UCU4</accession>
<evidence type="ECO:0000313" key="3">
    <source>
        <dbReference type="EMBL" id="AFK62832.1"/>
    </source>
</evidence>
<organism evidence="3 4">
    <name type="scientific">Advenella kashmirensis (strain DSM 17095 / LMG 22695 / WT001)</name>
    <name type="common">Tetrathiobacter kashmirensis</name>
    <dbReference type="NCBI Taxonomy" id="1036672"/>
    <lineage>
        <taxon>Bacteria</taxon>
        <taxon>Pseudomonadati</taxon>
        <taxon>Pseudomonadota</taxon>
        <taxon>Betaproteobacteria</taxon>
        <taxon>Burkholderiales</taxon>
        <taxon>Alcaligenaceae</taxon>
    </lineage>
</organism>
<dbReference type="PANTHER" id="PTHR42928:SF5">
    <property type="entry name" value="BLR1237 PROTEIN"/>
    <property type="match status" value="1"/>
</dbReference>
<feature type="chain" id="PRO_5003680626" description="ABC transporter substrate-binding protein" evidence="2">
    <location>
        <begin position="24"/>
        <end position="324"/>
    </location>
</feature>
<keyword evidence="2" id="KW-0732">Signal</keyword>
<dbReference type="STRING" id="1036672.TKWG_13655"/>
<protein>
    <recommendedName>
        <fullName evidence="5">ABC transporter substrate-binding protein</fullName>
    </recommendedName>
</protein>
<evidence type="ECO:0000256" key="1">
    <source>
        <dbReference type="ARBA" id="ARBA00006987"/>
    </source>
</evidence>
<proteinExistence type="inferred from homology"/>
<dbReference type="Pfam" id="PF03401">
    <property type="entry name" value="TctC"/>
    <property type="match status" value="1"/>
</dbReference>
<feature type="signal peptide" evidence="2">
    <location>
        <begin position="1"/>
        <end position="23"/>
    </location>
</feature>
<name>I3UCU4_ADVKW</name>